<comment type="caution">
    <text evidence="2">The sequence shown here is derived from an EMBL/GenBank/DDBJ whole genome shotgun (WGS) entry which is preliminary data.</text>
</comment>
<reference evidence="2 3" key="1">
    <citation type="submission" date="2018-01" db="EMBL/GenBank/DDBJ databases">
        <title>Draft genome of the strawberry crown rot pathogen Phytophthora cactorum.</title>
        <authorList>
            <person name="Armitage A.D."/>
            <person name="Lysoe E."/>
            <person name="Nellist C.F."/>
            <person name="Harrison R.J."/>
            <person name="Brurberg M.B."/>
        </authorList>
    </citation>
    <scope>NUCLEOTIDE SEQUENCE [LARGE SCALE GENOMIC DNA]</scope>
    <source>
        <strain evidence="2 3">10300</strain>
    </source>
</reference>
<dbReference type="STRING" id="29920.A0A329SV49"/>
<reference evidence="1" key="2">
    <citation type="submission" date="2018-05" db="EMBL/GenBank/DDBJ databases">
        <title>Effector identification in a new, highly contiguous assembly of the strawberry crown rot pathogen Phytophthora cactorum.</title>
        <authorList>
            <person name="Armitage A.D."/>
            <person name="Nellist C.F."/>
            <person name="Bates H."/>
            <person name="Vickerstaff R.J."/>
            <person name="Harrison R.J."/>
        </authorList>
    </citation>
    <scope>NUCLEOTIDE SEQUENCE</scope>
    <source>
        <strain evidence="1">P421</strain>
    </source>
</reference>
<dbReference type="Proteomes" id="UP000251314">
    <property type="component" value="Unassembled WGS sequence"/>
</dbReference>
<dbReference type="EMBL" id="MJFZ01000047">
    <property type="protein sequence ID" value="RAW40455.1"/>
    <property type="molecule type" value="Genomic_DNA"/>
</dbReference>
<dbReference type="Gene3D" id="1.25.40.20">
    <property type="entry name" value="Ankyrin repeat-containing domain"/>
    <property type="match status" value="4"/>
</dbReference>
<protein>
    <submittedName>
        <fullName evidence="2">Uncharacterized protein</fullName>
    </submittedName>
</protein>
<dbReference type="EMBL" id="RCMV01000125">
    <property type="protein sequence ID" value="KAG3224018.1"/>
    <property type="molecule type" value="Genomic_DNA"/>
</dbReference>
<accession>A0A329SV49</accession>
<organism evidence="2 3">
    <name type="scientific">Phytophthora cactorum</name>
    <dbReference type="NCBI Taxonomy" id="29920"/>
    <lineage>
        <taxon>Eukaryota</taxon>
        <taxon>Sar</taxon>
        <taxon>Stramenopiles</taxon>
        <taxon>Oomycota</taxon>
        <taxon>Peronosporomycetes</taxon>
        <taxon>Peronosporales</taxon>
        <taxon>Peronosporaceae</taxon>
        <taxon>Phytophthora</taxon>
    </lineage>
</organism>
<dbReference type="InterPro" id="IPR002110">
    <property type="entry name" value="Ankyrin_rpt"/>
</dbReference>
<dbReference type="PANTHER" id="PTHR46586">
    <property type="entry name" value="ANKYRIN REPEAT-CONTAINING PROTEIN"/>
    <property type="match status" value="1"/>
</dbReference>
<name>A0A329SV49_9STRA</name>
<evidence type="ECO:0000313" key="1">
    <source>
        <dbReference type="EMBL" id="KAG3224018.1"/>
    </source>
</evidence>
<dbReference type="SUPFAM" id="SSF48403">
    <property type="entry name" value="Ankyrin repeat"/>
    <property type="match status" value="2"/>
</dbReference>
<dbReference type="Proteomes" id="UP000760860">
    <property type="component" value="Unassembled WGS sequence"/>
</dbReference>
<dbReference type="AlphaFoldDB" id="A0A329SV49"/>
<evidence type="ECO:0000313" key="2">
    <source>
        <dbReference type="EMBL" id="RAW40455.1"/>
    </source>
</evidence>
<evidence type="ECO:0000313" key="3">
    <source>
        <dbReference type="Proteomes" id="UP000251314"/>
    </source>
</evidence>
<dbReference type="InterPro" id="IPR052050">
    <property type="entry name" value="SecEffector_AnkRepeat"/>
</dbReference>
<dbReference type="OrthoDB" id="104812at2759"/>
<gene>
    <name evidence="2" type="ORF">PC110_g3322</name>
    <name evidence="1" type="ORF">PC129_g5304</name>
</gene>
<keyword evidence="3" id="KW-1185">Reference proteome</keyword>
<dbReference type="InterPro" id="IPR036770">
    <property type="entry name" value="Ankyrin_rpt-contain_sf"/>
</dbReference>
<sequence length="581" mass="62973">MASPPVLLCVSLTLPPDLEAISHISELVNEYLLPNTIDSAVYNALQLVVQRFGVSRVWTVGAMDGAAARGRVVIMEWLHSSRSEGCSALAATGAAANGHLHALEWLIQHFPQHSSRSRCLIAAAENGRIEIARYLRPQMHWFDATPAIVAAAARGRIGCLQALLPGNTSDAFIVAAANGRVEVLEFFIDNGYNGNVAVTNASLKKAARFGHTAVIQLLLPECNVIGVGNALRSAAKWDQTSVVVLLLERFPFGNFLVAKALQKAVESAHYELAKLLIDNFPGSDIREPHWCLDGVPPMYQSIVNFVLLSVSRIGCAAIVKALVDRFPFVSIRPALLLATENRQYEVVELLLHSSDSSILSTIGKAVENAATCGDTKMAKLLVKRSSFHDAARALNIAASRNDLDIVRVLAAKRGECFKVDSFKIDALVRAAKSGRMEVVEVLVNSSNSRTKEEAVLQLASIVDTEVLNSIIRICELKTYQYLFTDAAARGLAGLVQQLMCRVDLNTIHRSLTAAALNGHTEVIKMLLGKSDLPNVAEIVEAVARNGHTSVVKLLRASTSDDAAMVHLESDQEFGNKKPRLK</sequence>
<dbReference type="PANTHER" id="PTHR46586:SF3">
    <property type="entry name" value="ANKYRIN REPEAT-CONTAINING PROTEIN"/>
    <property type="match status" value="1"/>
</dbReference>
<dbReference type="Pfam" id="PF12796">
    <property type="entry name" value="Ank_2"/>
    <property type="match status" value="1"/>
</dbReference>
<dbReference type="SMART" id="SM00248">
    <property type="entry name" value="ANK"/>
    <property type="match status" value="7"/>
</dbReference>
<dbReference type="VEuPathDB" id="FungiDB:PC110_g3322"/>
<proteinExistence type="predicted"/>